<evidence type="ECO:0000313" key="7">
    <source>
        <dbReference type="EMBL" id="CRZ14396.1"/>
    </source>
</evidence>
<evidence type="ECO:0000256" key="5">
    <source>
        <dbReference type="ARBA" id="ARBA00022691"/>
    </source>
</evidence>
<keyword evidence="5 6" id="KW-0949">S-adenosyl-L-methionine</keyword>
<evidence type="ECO:0000256" key="1">
    <source>
        <dbReference type="ARBA" id="ARBA00003907"/>
    </source>
</evidence>
<keyword evidence="3 6" id="KW-0489">Methyltransferase</keyword>
<dbReference type="Pfam" id="PF04072">
    <property type="entry name" value="LCM"/>
    <property type="match status" value="1"/>
</dbReference>
<dbReference type="PANTHER" id="PTHR43619:SF2">
    <property type="entry name" value="S-ADENOSYL-L-METHIONINE-DEPENDENT METHYLTRANSFERASES SUPERFAMILY PROTEIN"/>
    <property type="match status" value="1"/>
</dbReference>
<keyword evidence="8" id="KW-1185">Reference proteome</keyword>
<dbReference type="InterPro" id="IPR007213">
    <property type="entry name" value="Ppm1/Ppm2/Tcmp"/>
</dbReference>
<sequence>MGEINPAVPLAGVALTAIGVAVIRARESRRPDRLYSDPLAQAFVDAARAGFPAQRWEYLEELADQFYEGRTVAVRLVDDRIKEAVAACITQIVMLGAGLDTRAFRMDLPDSVTVFEIDLPELFEFKEPVLAAAEVTPSCRRHVIAADLRSDWTKPLCDSGFRSHIPTLWVDEGALAYLPPEPRDDVVVALTDLSAPGSQFGVSRYAVDADSSPYAGLRSLVGGQASVDVPDDTIRGVCERLDGLGWDTKFRSWNDAVTQFDRVVAVADPEVGHVTAVRRNLAERAH</sequence>
<dbReference type="NCBIfam" id="TIGR00027">
    <property type="entry name" value="mthyl_TIGR00027"/>
    <property type="match status" value="1"/>
</dbReference>
<evidence type="ECO:0000256" key="2">
    <source>
        <dbReference type="ARBA" id="ARBA00008138"/>
    </source>
</evidence>
<evidence type="ECO:0000256" key="3">
    <source>
        <dbReference type="ARBA" id="ARBA00022603"/>
    </source>
</evidence>
<gene>
    <name evidence="7" type="ORF">BN2156_01245</name>
</gene>
<dbReference type="Gene3D" id="3.40.50.150">
    <property type="entry name" value="Vaccinia Virus protein VP39"/>
    <property type="match status" value="1"/>
</dbReference>
<dbReference type="Proteomes" id="UP000199147">
    <property type="component" value="Unassembled WGS sequence"/>
</dbReference>
<dbReference type="STRING" id="146018.BN2156_01245"/>
<keyword evidence="4 7" id="KW-0808">Transferase</keyword>
<protein>
    <recommendedName>
        <fullName evidence="6">S-adenosyl-L-methionine-dependent methyltransferase</fullName>
        <ecNumber evidence="6">2.1.1.-</ecNumber>
    </recommendedName>
</protein>
<evidence type="ECO:0000313" key="8">
    <source>
        <dbReference type="Proteomes" id="UP000199147"/>
    </source>
</evidence>
<dbReference type="InterPro" id="IPR029063">
    <property type="entry name" value="SAM-dependent_MTases_sf"/>
</dbReference>
<comment type="similarity">
    <text evidence="2 6">Belongs to the UPF0677 family.</text>
</comment>
<dbReference type="InterPro" id="IPR011610">
    <property type="entry name" value="SAM_mthyl_Trfase_ML2640-like"/>
</dbReference>
<dbReference type="GO" id="GO:0008168">
    <property type="term" value="F:methyltransferase activity"/>
    <property type="evidence" value="ECO:0007669"/>
    <property type="project" value="UniProtKB-UniRule"/>
</dbReference>
<dbReference type="EC" id="2.1.1.-" evidence="6"/>
<evidence type="ECO:0000256" key="4">
    <source>
        <dbReference type="ARBA" id="ARBA00022679"/>
    </source>
</evidence>
<accession>A0A0H5RKX0</accession>
<comment type="function">
    <text evidence="1 6">Exhibits S-adenosyl-L-methionine-dependent methyltransferase activity.</text>
</comment>
<dbReference type="EMBL" id="CWKH01000001">
    <property type="protein sequence ID" value="CRZ14396.1"/>
    <property type="molecule type" value="Genomic_DNA"/>
</dbReference>
<dbReference type="SUPFAM" id="SSF53335">
    <property type="entry name" value="S-adenosyl-L-methionine-dependent methyltransferases"/>
    <property type="match status" value="1"/>
</dbReference>
<dbReference type="PANTHER" id="PTHR43619">
    <property type="entry name" value="S-ADENOSYL-L-METHIONINE-DEPENDENT METHYLTRANSFERASE YKTD-RELATED"/>
    <property type="match status" value="1"/>
</dbReference>
<evidence type="ECO:0000256" key="6">
    <source>
        <dbReference type="RuleBase" id="RU362030"/>
    </source>
</evidence>
<dbReference type="GO" id="GO:0032259">
    <property type="term" value="P:methylation"/>
    <property type="evidence" value="ECO:0007669"/>
    <property type="project" value="UniProtKB-KW"/>
</dbReference>
<organism evidence="7 8">
    <name type="scientific">Mycolicibacterium neworleansense</name>
    <dbReference type="NCBI Taxonomy" id="146018"/>
    <lineage>
        <taxon>Bacteria</taxon>
        <taxon>Bacillati</taxon>
        <taxon>Actinomycetota</taxon>
        <taxon>Actinomycetes</taxon>
        <taxon>Mycobacteriales</taxon>
        <taxon>Mycobacteriaceae</taxon>
        <taxon>Mycolicibacterium</taxon>
    </lineage>
</organism>
<reference evidence="8" key="1">
    <citation type="submission" date="2015-07" db="EMBL/GenBank/DDBJ databases">
        <authorList>
            <person name="Urmite Genomes"/>
        </authorList>
    </citation>
    <scope>NUCLEOTIDE SEQUENCE [LARGE SCALE GENOMIC DNA]</scope>
    <source>
        <strain evidence="8">type strain: ATCC 49404</strain>
    </source>
</reference>
<name>A0A0H5RKX0_9MYCO</name>
<dbReference type="AlphaFoldDB" id="A0A0H5RKX0"/>
<proteinExistence type="inferred from homology"/>